<protein>
    <recommendedName>
        <fullName evidence="10">DNA primase</fullName>
        <ecNumber evidence="10">2.7.7.-</ecNumber>
    </recommendedName>
</protein>
<dbReference type="EC" id="2.7.7.-" evidence="10"/>
<dbReference type="FunFam" id="3.90.920.10:FF:000003">
    <property type="entry name" value="DNA primase"/>
    <property type="match status" value="1"/>
</dbReference>
<keyword evidence="5" id="KW-0548">Nucleotidyltransferase</keyword>
<evidence type="ECO:0000256" key="8">
    <source>
        <dbReference type="ARBA" id="ARBA00022833"/>
    </source>
</evidence>
<dbReference type="InterPro" id="IPR002755">
    <property type="entry name" value="DNA_primase_S"/>
</dbReference>
<comment type="caution">
    <text evidence="11">The sequence shown here is derived from an EMBL/GenBank/DDBJ whole genome shotgun (WGS) entry which is preliminary data.</text>
</comment>
<comment type="similarity">
    <text evidence="1 10">Belongs to the eukaryotic-type primase small subunit family.</text>
</comment>
<evidence type="ECO:0000256" key="3">
    <source>
        <dbReference type="ARBA" id="ARBA00022515"/>
    </source>
</evidence>
<dbReference type="Proteomes" id="UP001190700">
    <property type="component" value="Unassembled WGS sequence"/>
</dbReference>
<evidence type="ECO:0000313" key="11">
    <source>
        <dbReference type="EMBL" id="KAK3234372.1"/>
    </source>
</evidence>
<evidence type="ECO:0000256" key="2">
    <source>
        <dbReference type="ARBA" id="ARBA00022478"/>
    </source>
</evidence>
<evidence type="ECO:0000256" key="9">
    <source>
        <dbReference type="ARBA" id="ARBA00023163"/>
    </source>
</evidence>
<gene>
    <name evidence="11" type="ORF">CYMTET_55370</name>
</gene>
<dbReference type="Gene3D" id="3.90.920.10">
    <property type="entry name" value="DNA primase, PRIM domain"/>
    <property type="match status" value="1"/>
</dbReference>
<dbReference type="EMBL" id="LGRX02035500">
    <property type="protein sequence ID" value="KAK3234372.1"/>
    <property type="molecule type" value="Genomic_DNA"/>
</dbReference>
<sequence>MNFSFVLEVEIEGFVVVGRATANKKMRLSEQGTESKATPMEMDGRMATAKFDETGRVHDLMPLYYGRLFPTNDMYRWLAYGHDKKHPQADQEFFQRREFCFTLEGDIFCRYQSFKDGAELLAALRDKVPEKIDLGPIYNVDPKRRAAYSSLGGDRVFAPVERELVFDVDMTDYDDVRTCCSGADICGKCWPLMTVAIQVIDRGLREDFGYRNLLWVYSGRRGVHCWVCDSRARKMSNEARTAVAEYFSVYRGGEKAEKRVATTHDLHPSLNTAFEVLEKHFLEHILPKQELLENSEQIGKILEMFPDADLRATLEEKLQKNLEKKESGRNFQDSVELWQELERAVGRKKNRALFKALKDVVFVYTYPRLDVEVSKHMNHLLKAPFCVHPKTGRVCVPMDPAKADQFDPADVPTVAQLLNELDEHEANYGKENAVKGEEASNTSMGKYMEMFRSAFLDGLMSDVKLEFAQSAKVANKIADATKPLDW</sequence>
<dbReference type="GO" id="GO:0005658">
    <property type="term" value="C:alpha DNA polymerase:primase complex"/>
    <property type="evidence" value="ECO:0007669"/>
    <property type="project" value="UniProtKB-ARBA"/>
</dbReference>
<evidence type="ECO:0000256" key="4">
    <source>
        <dbReference type="ARBA" id="ARBA00022679"/>
    </source>
</evidence>
<evidence type="ECO:0000256" key="10">
    <source>
        <dbReference type="RuleBase" id="RU003514"/>
    </source>
</evidence>
<evidence type="ECO:0000256" key="5">
    <source>
        <dbReference type="ARBA" id="ARBA00022695"/>
    </source>
</evidence>
<evidence type="ECO:0000313" key="12">
    <source>
        <dbReference type="Proteomes" id="UP001190700"/>
    </source>
</evidence>
<dbReference type="NCBIfam" id="TIGR00335">
    <property type="entry name" value="primase_sml"/>
    <property type="match status" value="1"/>
</dbReference>
<keyword evidence="3 10" id="KW-0639">Primosome</keyword>
<keyword evidence="8" id="KW-0862">Zinc</keyword>
<reference evidence="11 12" key="1">
    <citation type="journal article" date="2015" name="Genome Biol. Evol.">
        <title>Comparative Genomics of a Bacterivorous Green Alga Reveals Evolutionary Causalities and Consequences of Phago-Mixotrophic Mode of Nutrition.</title>
        <authorList>
            <person name="Burns J.A."/>
            <person name="Paasch A."/>
            <person name="Narechania A."/>
            <person name="Kim E."/>
        </authorList>
    </citation>
    <scope>NUCLEOTIDE SEQUENCE [LARGE SCALE GENOMIC DNA]</scope>
    <source>
        <strain evidence="11 12">PLY_AMNH</strain>
    </source>
</reference>
<keyword evidence="7" id="KW-0479">Metal-binding</keyword>
<keyword evidence="9" id="KW-0804">Transcription</keyword>
<keyword evidence="12" id="KW-1185">Reference proteome</keyword>
<dbReference type="SUPFAM" id="SSF56747">
    <property type="entry name" value="Prim-pol domain"/>
    <property type="match status" value="1"/>
</dbReference>
<dbReference type="GO" id="GO:0006269">
    <property type="term" value="P:DNA replication, synthesis of primer"/>
    <property type="evidence" value="ECO:0007669"/>
    <property type="project" value="UniProtKB-KW"/>
</dbReference>
<dbReference type="Pfam" id="PF01896">
    <property type="entry name" value="DNA_primase_S"/>
    <property type="match status" value="1"/>
</dbReference>
<evidence type="ECO:0000256" key="6">
    <source>
        <dbReference type="ARBA" id="ARBA00022705"/>
    </source>
</evidence>
<name>A0AAE0BEX9_9CHLO</name>
<keyword evidence="2 10" id="KW-0240">DNA-directed RNA polymerase</keyword>
<dbReference type="InterPro" id="IPR014052">
    <property type="entry name" value="DNA_primase_ssu_euk/arc"/>
</dbReference>
<evidence type="ECO:0000256" key="1">
    <source>
        <dbReference type="ARBA" id="ARBA00009762"/>
    </source>
</evidence>
<dbReference type="AlphaFoldDB" id="A0AAE0BEX9"/>
<proteinExistence type="inferred from homology"/>
<dbReference type="GO" id="GO:0003899">
    <property type="term" value="F:DNA-directed RNA polymerase activity"/>
    <property type="evidence" value="ECO:0007669"/>
    <property type="project" value="InterPro"/>
</dbReference>
<keyword evidence="6 10" id="KW-0235">DNA replication</keyword>
<dbReference type="GO" id="GO:0046872">
    <property type="term" value="F:metal ion binding"/>
    <property type="evidence" value="ECO:0007669"/>
    <property type="project" value="UniProtKB-KW"/>
</dbReference>
<accession>A0AAE0BEX9</accession>
<dbReference type="CDD" id="cd04860">
    <property type="entry name" value="AE_Prim_S"/>
    <property type="match status" value="1"/>
</dbReference>
<dbReference type="PANTHER" id="PTHR10536">
    <property type="entry name" value="DNA PRIMASE SMALL SUBUNIT"/>
    <property type="match status" value="1"/>
</dbReference>
<organism evidence="11 12">
    <name type="scientific">Cymbomonas tetramitiformis</name>
    <dbReference type="NCBI Taxonomy" id="36881"/>
    <lineage>
        <taxon>Eukaryota</taxon>
        <taxon>Viridiplantae</taxon>
        <taxon>Chlorophyta</taxon>
        <taxon>Pyramimonadophyceae</taxon>
        <taxon>Pyramimonadales</taxon>
        <taxon>Pyramimonadaceae</taxon>
        <taxon>Cymbomonas</taxon>
    </lineage>
</organism>
<keyword evidence="4 10" id="KW-0808">Transferase</keyword>
<evidence type="ECO:0000256" key="7">
    <source>
        <dbReference type="ARBA" id="ARBA00022723"/>
    </source>
</evidence>